<gene>
    <name evidence="1" type="ORF">WM2015_2448</name>
</gene>
<dbReference type="GO" id="GO:0006508">
    <property type="term" value="P:proteolysis"/>
    <property type="evidence" value="ECO:0007669"/>
    <property type="project" value="InterPro"/>
</dbReference>
<dbReference type="InterPro" id="IPR002884">
    <property type="entry name" value="P_dom"/>
</dbReference>
<dbReference type="EMBL" id="CP012154">
    <property type="protein sequence ID" value="AKS42809.1"/>
    <property type="molecule type" value="Genomic_DNA"/>
</dbReference>
<dbReference type="OrthoDB" id="9790784at2"/>
<dbReference type="GO" id="GO:0004252">
    <property type="term" value="F:serine-type endopeptidase activity"/>
    <property type="evidence" value="ECO:0007669"/>
    <property type="project" value="InterPro"/>
</dbReference>
<dbReference type="AlphaFoldDB" id="A0A0K0XYN9"/>
<dbReference type="KEGG" id="wma:WM2015_2448"/>
<dbReference type="SUPFAM" id="SSF49785">
    <property type="entry name" value="Galactose-binding domain-like"/>
    <property type="match status" value="1"/>
</dbReference>
<dbReference type="RefSeq" id="WP_049726340.1">
    <property type="nucleotide sequence ID" value="NZ_CP012154.1"/>
</dbReference>
<sequence>MSLKTLSAFLLIAGLSSSVLAGTVPGDPDPSFGNNGWVELPFSVLPNARVTGLHVDIDNSILVVGTARPAGESWYLGAVECFAVRLLPNGSLDPSFGSSGVSRFLASDEGGDSGRCEASVLLPDGALIVSGDYGPGGLSVRFARVLANGDLDLDFAPGGIYNAPLLPSTNGPILSRATLLASGELAAMGRVDIYGGYAWTFDSVDSSRPSRFDVRQTRLSSGLLEGLDGRLDGLFFYRAQAFDWSADLLQEQGGSPLSSSNRFIGTDLVRQPDGRMLASLSSFADGVNPPPRELAAGRFLGDGTQDLTYTSGASAAIGQALIRIEDRGYWADTERYQSSIALHPSGRSIQVSTVREAADRFERWGALAVRRSNGGAESTFAVGGVALLRSQPGSTTELQAVAVAGNGNLLAGGFRRVGDERRPVIVRLLDDDNWSATWDTLPDFVSLPAQSAAPRSQWVVSAPIPISGLDNGVRVPVITLGGQYRINAGPWLRGPGWVVNGDVVELRHFTPSTGGQQTGTVAQIGGVHDPRNARRPVGTAQLFTFTSVTEDPLPGGKCSEDALCNHGQAIPDNNPSSPAVAFINQIGSCPFVTSVRVGVDVSHSYVGDLQIILDPPNSPPFSLINRPNQATGGCSADDILVTFEAGNYPEAQTQCGQLGEGLRALDGTLRPALGFSSVIGSNGQGAWSLSVSDFAGQDTGTLNDWSLDIQCSNTPPELADLSIATSQPTNLIAGDPRVWQVTVTNNGPARVQTGQFNGGTSFDPVTGFPELTNMLWSCSVPAGSSCSLPPGCAGPFCAGSSFQAGLDLAAGATATIELFGTPEPFKALGEEVGFEARVDVMPSIFGTVDPDTGDNAVTYRRDVVVAQDLAITDAQAVIIGNEVEVSFRLVNNGPSAELGSAVVDIQMPAGYVAATSSSCSRGASSCTGLLEQTGSSPIIWRLSNVTMAPGGAAERVRVRAAFTGAAPPTGNGSIQLILSGAVNDFDSSNDYVALSPVAVGDQIFADRFQ</sequence>
<reference evidence="1 2" key="1">
    <citation type="submission" date="2015-07" db="EMBL/GenBank/DDBJ databases">
        <authorList>
            <person name="Noorani M."/>
        </authorList>
    </citation>
    <scope>NUCLEOTIDE SEQUENCE [LARGE SCALE GENOMIC DNA]</scope>
    <source>
        <strain evidence="1 2">KCTC 42284</strain>
    </source>
</reference>
<proteinExistence type="predicted"/>
<accession>A0A0K0XYN9</accession>
<evidence type="ECO:0000313" key="2">
    <source>
        <dbReference type="Proteomes" id="UP000066624"/>
    </source>
</evidence>
<protein>
    <submittedName>
        <fullName evidence="1">Uncharacterized protein</fullName>
    </submittedName>
</protein>
<keyword evidence="2" id="KW-1185">Reference proteome</keyword>
<evidence type="ECO:0000313" key="1">
    <source>
        <dbReference type="EMBL" id="AKS42809.1"/>
    </source>
</evidence>
<dbReference type="PROSITE" id="PS51829">
    <property type="entry name" value="P_HOMO_B"/>
    <property type="match status" value="1"/>
</dbReference>
<dbReference type="Pfam" id="PF01483">
    <property type="entry name" value="P_proprotein"/>
    <property type="match status" value="1"/>
</dbReference>
<dbReference type="Gene3D" id="2.80.10.50">
    <property type="match status" value="1"/>
</dbReference>
<name>A0A0K0XYN9_9GAMM</name>
<dbReference type="STRING" id="1579979.WM2015_2448"/>
<dbReference type="Gene3D" id="2.60.120.260">
    <property type="entry name" value="Galactose-binding domain-like"/>
    <property type="match status" value="1"/>
</dbReference>
<dbReference type="Proteomes" id="UP000066624">
    <property type="component" value="Chromosome"/>
</dbReference>
<dbReference type="InterPro" id="IPR008979">
    <property type="entry name" value="Galactose-bd-like_sf"/>
</dbReference>
<dbReference type="PATRIC" id="fig|1579979.3.peg.2504"/>
<organism evidence="1 2">
    <name type="scientific">Wenzhouxiangella marina</name>
    <dbReference type="NCBI Taxonomy" id="1579979"/>
    <lineage>
        <taxon>Bacteria</taxon>
        <taxon>Pseudomonadati</taxon>
        <taxon>Pseudomonadota</taxon>
        <taxon>Gammaproteobacteria</taxon>
        <taxon>Chromatiales</taxon>
        <taxon>Wenzhouxiangellaceae</taxon>
        <taxon>Wenzhouxiangella</taxon>
    </lineage>
</organism>